<evidence type="ECO:0000313" key="1">
    <source>
        <dbReference type="EMBL" id="KKT36626.1"/>
    </source>
</evidence>
<dbReference type="AlphaFoldDB" id="A0A0G1GNS8"/>
<reference evidence="1 2" key="1">
    <citation type="journal article" date="2015" name="Nature">
        <title>rRNA introns, odd ribosomes, and small enigmatic genomes across a large radiation of phyla.</title>
        <authorList>
            <person name="Brown C.T."/>
            <person name="Hug L.A."/>
            <person name="Thomas B.C."/>
            <person name="Sharon I."/>
            <person name="Castelle C.J."/>
            <person name="Singh A."/>
            <person name="Wilkins M.J."/>
            <person name="Williams K.H."/>
            <person name="Banfield J.F."/>
        </authorList>
    </citation>
    <scope>NUCLEOTIDE SEQUENCE [LARGE SCALE GENOMIC DNA]</scope>
</reference>
<evidence type="ECO:0000313" key="2">
    <source>
        <dbReference type="Proteomes" id="UP000034617"/>
    </source>
</evidence>
<protein>
    <submittedName>
        <fullName evidence="1">Uncharacterized protein</fullName>
    </submittedName>
</protein>
<comment type="caution">
    <text evidence="1">The sequence shown here is derived from an EMBL/GenBank/DDBJ whole genome shotgun (WGS) entry which is preliminary data.</text>
</comment>
<proteinExistence type="predicted"/>
<gene>
    <name evidence="1" type="ORF">UW22_C0036G0014</name>
</gene>
<sequence length="60" mass="6903">MVRRDAFKWRRWGTNLDSEEKVANTAGATGYLVKANTRKDKIVKLVMECLKRSPEPPNIL</sequence>
<name>A0A0G1GNS8_9BACT</name>
<dbReference type="EMBL" id="LCHM01000036">
    <property type="protein sequence ID" value="KKT36626.1"/>
    <property type="molecule type" value="Genomic_DNA"/>
</dbReference>
<accession>A0A0G1GNS8</accession>
<dbReference type="Proteomes" id="UP000034617">
    <property type="component" value="Unassembled WGS sequence"/>
</dbReference>
<organism evidence="1 2">
    <name type="scientific">Candidatus Gottesmanbacteria bacterium GW2011_GWB1_44_11c</name>
    <dbReference type="NCBI Taxonomy" id="1618447"/>
    <lineage>
        <taxon>Bacteria</taxon>
        <taxon>Candidatus Gottesmaniibacteriota</taxon>
    </lineage>
</organism>